<evidence type="ECO:0000313" key="3">
    <source>
        <dbReference type="Proteomes" id="UP000008068"/>
    </source>
</evidence>
<evidence type="ECO:0000256" key="1">
    <source>
        <dbReference type="SAM" id="MobiDB-lite"/>
    </source>
</evidence>
<dbReference type="HOGENOM" id="CLU_055012_0_0_1"/>
<proteinExistence type="predicted"/>
<dbReference type="Proteomes" id="UP000008068">
    <property type="component" value="Unassembled WGS sequence"/>
</dbReference>
<dbReference type="EMBL" id="GL379987">
    <property type="protein sequence ID" value="EGT41095.1"/>
    <property type="molecule type" value="Genomic_DNA"/>
</dbReference>
<evidence type="ECO:0000313" key="2">
    <source>
        <dbReference type="EMBL" id="EGT41095.1"/>
    </source>
</evidence>
<feature type="compositionally biased region" description="Basic and acidic residues" evidence="1">
    <location>
        <begin position="342"/>
        <end position="351"/>
    </location>
</feature>
<dbReference type="OMA" id="FPLCWAV"/>
<keyword evidence="3" id="KW-1185">Reference proteome</keyword>
<sequence>MPLSTGSIDSGFFGCATDDSLKKEDSQDLQKTMPLSMTDEEETSSTSSSGFSRKSAPPGVMDSSSIISPSMYLAMNSGLMPRKHRTRVRRSNRKMKRLPQQNMIVFDSQQLLPASPTVSSEASSCCLSVAGSSRSSMSSSSNSINASIDELALRLYFYFKSLLIAVNRQKTICESIAYLVRDFDARWGNSGVRKKPCDPKGCLAPVYISNREGDGSDKKLVVPSKFPLCWAVPQPAIFYQLMAIDVLEYIKFLERVSPQVKSQSQQPVMPIQNDREASASMEQLKSLQLHRHWHQHIPPFPFSAYIPIPIDPIRVMKSREQHQQFLQQQMNSQRVPCFNEHSPAEKRDSSNDSRCSSAVNPEAVAQIIDELDEEVTGADLDRTPINENIKAKKNDSVQRTHEQSRPKGQLSSYLFWKVFTM</sequence>
<feature type="compositionally biased region" description="Polar residues" evidence="1">
    <location>
        <begin position="323"/>
        <end position="334"/>
    </location>
</feature>
<protein>
    <submittedName>
        <fullName evidence="2">Uncharacterized protein</fullName>
    </submittedName>
</protein>
<gene>
    <name evidence="2" type="ORF">CAEBREN_12630</name>
</gene>
<dbReference type="eggNOG" id="ENOG502TG5S">
    <property type="taxonomic scope" value="Eukaryota"/>
</dbReference>
<feature type="compositionally biased region" description="Basic and acidic residues" evidence="1">
    <location>
        <begin position="19"/>
        <end position="28"/>
    </location>
</feature>
<feature type="region of interest" description="Disordered" evidence="1">
    <location>
        <begin position="320"/>
        <end position="358"/>
    </location>
</feature>
<accession>G0NZA6</accession>
<dbReference type="InParanoid" id="G0NZA6"/>
<dbReference type="AlphaFoldDB" id="G0NZA6"/>
<feature type="compositionally biased region" description="Low complexity" evidence="1">
    <location>
        <begin position="44"/>
        <end position="55"/>
    </location>
</feature>
<reference evidence="3" key="1">
    <citation type="submission" date="2011-07" db="EMBL/GenBank/DDBJ databases">
        <authorList>
            <consortium name="Caenorhabditis brenneri Sequencing and Analysis Consortium"/>
            <person name="Wilson R.K."/>
        </authorList>
    </citation>
    <scope>NUCLEOTIDE SEQUENCE [LARGE SCALE GENOMIC DNA]</scope>
    <source>
        <strain evidence="3">PB2801</strain>
    </source>
</reference>
<dbReference type="OrthoDB" id="5869507at2759"/>
<name>G0NZA6_CAEBE</name>
<organism evidence="3">
    <name type="scientific">Caenorhabditis brenneri</name>
    <name type="common">Nematode worm</name>
    <dbReference type="NCBI Taxonomy" id="135651"/>
    <lineage>
        <taxon>Eukaryota</taxon>
        <taxon>Metazoa</taxon>
        <taxon>Ecdysozoa</taxon>
        <taxon>Nematoda</taxon>
        <taxon>Chromadorea</taxon>
        <taxon>Rhabditida</taxon>
        <taxon>Rhabditina</taxon>
        <taxon>Rhabditomorpha</taxon>
        <taxon>Rhabditoidea</taxon>
        <taxon>Rhabditidae</taxon>
        <taxon>Peloderinae</taxon>
        <taxon>Caenorhabditis</taxon>
    </lineage>
</organism>
<dbReference type="STRING" id="135651.G0NZA6"/>
<feature type="region of interest" description="Disordered" evidence="1">
    <location>
        <begin position="1"/>
        <end position="61"/>
    </location>
</feature>